<reference evidence="1" key="1">
    <citation type="submission" date="2018-05" db="EMBL/GenBank/DDBJ databases">
        <authorList>
            <person name="Lanie J.A."/>
            <person name="Ng W.-L."/>
            <person name="Kazmierczak K.M."/>
            <person name="Andrzejewski T.M."/>
            <person name="Davidsen T.M."/>
            <person name="Wayne K.J."/>
            <person name="Tettelin H."/>
            <person name="Glass J.I."/>
            <person name="Rusch D."/>
            <person name="Podicherti R."/>
            <person name="Tsui H.-C.T."/>
            <person name="Winkler M.E."/>
        </authorList>
    </citation>
    <scope>NUCLEOTIDE SEQUENCE</scope>
</reference>
<accession>A0A382AAX7</accession>
<organism evidence="1">
    <name type="scientific">marine metagenome</name>
    <dbReference type="NCBI Taxonomy" id="408172"/>
    <lineage>
        <taxon>unclassified sequences</taxon>
        <taxon>metagenomes</taxon>
        <taxon>ecological metagenomes</taxon>
    </lineage>
</organism>
<name>A0A382AAX7_9ZZZZ</name>
<proteinExistence type="predicted"/>
<evidence type="ECO:0000313" key="1">
    <source>
        <dbReference type="EMBL" id="SVA98514.1"/>
    </source>
</evidence>
<sequence>MKFLYVDVEHRKVVALFRNTNEEIIKLNMRDLQILSQKERYVFNSAILSEVEEALYAINQYTKAHRPWWKFW</sequence>
<gene>
    <name evidence="1" type="ORF">METZ01_LOCUS151368</name>
</gene>
<dbReference type="AlphaFoldDB" id="A0A382AAX7"/>
<dbReference type="EMBL" id="UINC01024586">
    <property type="protein sequence ID" value="SVA98514.1"/>
    <property type="molecule type" value="Genomic_DNA"/>
</dbReference>
<protein>
    <submittedName>
        <fullName evidence="1">Uncharacterized protein</fullName>
    </submittedName>
</protein>